<name>A0A100XC07_MYCTH</name>
<sequence length="218" mass="24268">MIDDRIPDVTFAVLTVHPEPYAITPTLSAQVGIATTGELPVHAIALRAQVRIDPVRRGYSDAEAEGLTDLFGSRERWAATQHTFLWQHTATMVPGFTAATRIDLPLVCTYDFDVAASKYLHALRDGAVPLQFLFSGTVFYRGAHGFTVRQVPWDREDRYDLPVPVWHDLMRLHYPGTGWLRVQHDTLDALARFRSARGLLSADDAISALLSAAAEDVR</sequence>
<dbReference type="OrthoDB" id="115056at2"/>
<dbReference type="OMA" id="CTYDFEV"/>
<gene>
    <name evidence="1" type="ORF">RMCT_0725</name>
</gene>
<reference evidence="1 2" key="1">
    <citation type="journal article" date="2016" name="Genome Announc.">
        <title>Draft Genome Sequences of Five Rapidly Growing Mycobacterium Species, M. thermoresistibile, M. fortuitum subsp. acetamidolyticum, M. canariasense, M. brisbanense, and M. novocastrense.</title>
        <authorList>
            <person name="Katahira K."/>
            <person name="Ogura Y."/>
            <person name="Gotoh Y."/>
            <person name="Hayashi T."/>
        </authorList>
    </citation>
    <scope>NUCLEOTIDE SEQUENCE [LARGE SCALE GENOMIC DNA]</scope>
    <source>
        <strain evidence="1 2">JCM6362</strain>
    </source>
</reference>
<dbReference type="InterPro" id="IPR045730">
    <property type="entry name" value="DUF6084"/>
</dbReference>
<proteinExistence type="predicted"/>
<dbReference type="Proteomes" id="UP000069654">
    <property type="component" value="Unassembled WGS sequence"/>
</dbReference>
<dbReference type="RefSeq" id="WP_003926812.1">
    <property type="nucleotide sequence ID" value="NZ_BCTB01000004.1"/>
</dbReference>
<protein>
    <submittedName>
        <fullName evidence="1">Uncharacterized protein</fullName>
    </submittedName>
</protein>
<dbReference type="EMBL" id="BCTB01000004">
    <property type="protein sequence ID" value="GAT13754.1"/>
    <property type="molecule type" value="Genomic_DNA"/>
</dbReference>
<evidence type="ECO:0000313" key="1">
    <source>
        <dbReference type="EMBL" id="GAT13754.1"/>
    </source>
</evidence>
<reference evidence="2" key="2">
    <citation type="submission" date="2016-02" db="EMBL/GenBank/DDBJ databases">
        <title>Draft genome sequence of five rapidly growing Mycobacterium species.</title>
        <authorList>
            <person name="Katahira K."/>
            <person name="Gotou Y."/>
            <person name="Iida K."/>
            <person name="Ogura Y."/>
            <person name="Hayashi T."/>
        </authorList>
    </citation>
    <scope>NUCLEOTIDE SEQUENCE [LARGE SCALE GENOMIC DNA]</scope>
    <source>
        <strain evidence="2">JCM6362</strain>
    </source>
</reference>
<accession>A0A100XC07</accession>
<dbReference type="STRING" id="1797.RMCT_0725"/>
<evidence type="ECO:0000313" key="2">
    <source>
        <dbReference type="Proteomes" id="UP000069654"/>
    </source>
</evidence>
<comment type="caution">
    <text evidence="1">The sequence shown here is derived from an EMBL/GenBank/DDBJ whole genome shotgun (WGS) entry which is preliminary data.</text>
</comment>
<organism evidence="1 2">
    <name type="scientific">Mycolicibacterium thermoresistibile</name>
    <name type="common">Mycobacterium thermoresistibile</name>
    <dbReference type="NCBI Taxonomy" id="1797"/>
    <lineage>
        <taxon>Bacteria</taxon>
        <taxon>Bacillati</taxon>
        <taxon>Actinomycetota</taxon>
        <taxon>Actinomycetes</taxon>
        <taxon>Mycobacteriales</taxon>
        <taxon>Mycobacteriaceae</taxon>
        <taxon>Mycolicibacterium</taxon>
    </lineage>
</organism>
<dbReference type="AlphaFoldDB" id="A0A100XC07"/>
<dbReference type="Pfam" id="PF19562">
    <property type="entry name" value="DUF6084"/>
    <property type="match status" value="1"/>
</dbReference>